<dbReference type="Proteomes" id="UP000270219">
    <property type="component" value="Unassembled WGS sequence"/>
</dbReference>
<protein>
    <submittedName>
        <fullName evidence="5">LacI family transcriptional regulator</fullName>
    </submittedName>
</protein>
<name>A0A498D7D0_9BACI</name>
<sequence length="335" mass="37617">MVTIKNIAEMAKVSRTTVSRVLNNSGYVSEDVRKRVEKVIEETGYIPSHYAKSLRTKKTKIVGVILPTIQTETSSRIVTGIGKEISQHGYEILLANTNLNQEKEIEYLELLKERRVDGIILIATNTEPALVEKIKEMNIPLVMIGQEANGIMSVTFDDYHAARELTRTFIKKGHEDIAFIGVDETDRAVGYRRKKGFLDEMAAHEINVNEEWIQKAIFDIDSGYDTMEKILSKTGAISKRSAPTAVIAVTDRLAIGAINYMKKQGIRIPEDVAIAGFGASEITRYLDPPLTTVDYHNEKAGEEAARQLFNRMQAQTQEGTEKVVLNYRLVLRKSL</sequence>
<dbReference type="Pfam" id="PF13377">
    <property type="entry name" value="Peripla_BP_3"/>
    <property type="match status" value="1"/>
</dbReference>
<dbReference type="InterPro" id="IPR000843">
    <property type="entry name" value="HTH_LacI"/>
</dbReference>
<proteinExistence type="predicted"/>
<keyword evidence="3" id="KW-0804">Transcription</keyword>
<dbReference type="InterPro" id="IPR028082">
    <property type="entry name" value="Peripla_BP_I"/>
</dbReference>
<evidence type="ECO:0000313" key="5">
    <source>
        <dbReference type="EMBL" id="RLL41794.1"/>
    </source>
</evidence>
<comment type="caution">
    <text evidence="5">The sequence shown here is derived from an EMBL/GenBank/DDBJ whole genome shotgun (WGS) entry which is preliminary data.</text>
</comment>
<dbReference type="PANTHER" id="PTHR30146">
    <property type="entry name" value="LACI-RELATED TRANSCRIPTIONAL REPRESSOR"/>
    <property type="match status" value="1"/>
</dbReference>
<keyword evidence="2" id="KW-0238">DNA-binding</keyword>
<dbReference type="InterPro" id="IPR010982">
    <property type="entry name" value="Lambda_DNA-bd_dom_sf"/>
</dbReference>
<dbReference type="InterPro" id="IPR046335">
    <property type="entry name" value="LacI/GalR-like_sensor"/>
</dbReference>
<dbReference type="PANTHER" id="PTHR30146:SF146">
    <property type="entry name" value="HTH-TYPE TRANSCRIPTIONAL REGULATOR TRER"/>
    <property type="match status" value="1"/>
</dbReference>
<dbReference type="RefSeq" id="WP_121524634.1">
    <property type="nucleotide sequence ID" value="NZ_RCHR01000007.1"/>
</dbReference>
<dbReference type="SUPFAM" id="SSF47413">
    <property type="entry name" value="lambda repressor-like DNA-binding domains"/>
    <property type="match status" value="1"/>
</dbReference>
<gene>
    <name evidence="5" type="ORF">D8M04_17150</name>
</gene>
<reference evidence="5 6" key="1">
    <citation type="submission" date="2018-10" db="EMBL/GenBank/DDBJ databases">
        <title>Oceanobacillus sp. YLB-02 draft genome.</title>
        <authorList>
            <person name="Yu L."/>
        </authorList>
    </citation>
    <scope>NUCLEOTIDE SEQUENCE [LARGE SCALE GENOMIC DNA]</scope>
    <source>
        <strain evidence="5 6">YLB-02</strain>
    </source>
</reference>
<dbReference type="Gene3D" id="3.40.50.2300">
    <property type="match status" value="2"/>
</dbReference>
<dbReference type="AlphaFoldDB" id="A0A498D7D0"/>
<dbReference type="OrthoDB" id="3180992at2"/>
<evidence type="ECO:0000256" key="2">
    <source>
        <dbReference type="ARBA" id="ARBA00023125"/>
    </source>
</evidence>
<dbReference type="GO" id="GO:0000976">
    <property type="term" value="F:transcription cis-regulatory region binding"/>
    <property type="evidence" value="ECO:0007669"/>
    <property type="project" value="TreeGrafter"/>
</dbReference>
<dbReference type="PROSITE" id="PS50932">
    <property type="entry name" value="HTH_LACI_2"/>
    <property type="match status" value="1"/>
</dbReference>
<evidence type="ECO:0000256" key="3">
    <source>
        <dbReference type="ARBA" id="ARBA00023163"/>
    </source>
</evidence>
<dbReference type="CDD" id="cd01542">
    <property type="entry name" value="PBP1_TreR-like"/>
    <property type="match status" value="1"/>
</dbReference>
<dbReference type="Pfam" id="PF00356">
    <property type="entry name" value="LacI"/>
    <property type="match status" value="1"/>
</dbReference>
<evidence type="ECO:0000256" key="1">
    <source>
        <dbReference type="ARBA" id="ARBA00023015"/>
    </source>
</evidence>
<organism evidence="5 6">
    <name type="scientific">Oceanobacillus piezotolerans</name>
    <dbReference type="NCBI Taxonomy" id="2448030"/>
    <lineage>
        <taxon>Bacteria</taxon>
        <taxon>Bacillati</taxon>
        <taxon>Bacillota</taxon>
        <taxon>Bacilli</taxon>
        <taxon>Bacillales</taxon>
        <taxon>Bacillaceae</taxon>
        <taxon>Oceanobacillus</taxon>
    </lineage>
</organism>
<evidence type="ECO:0000313" key="6">
    <source>
        <dbReference type="Proteomes" id="UP000270219"/>
    </source>
</evidence>
<dbReference type="EMBL" id="RCHR01000007">
    <property type="protein sequence ID" value="RLL41794.1"/>
    <property type="molecule type" value="Genomic_DNA"/>
</dbReference>
<dbReference type="SUPFAM" id="SSF53822">
    <property type="entry name" value="Periplasmic binding protein-like I"/>
    <property type="match status" value="1"/>
</dbReference>
<keyword evidence="1" id="KW-0805">Transcription regulation</keyword>
<accession>A0A498D7D0</accession>
<evidence type="ECO:0000259" key="4">
    <source>
        <dbReference type="PROSITE" id="PS50932"/>
    </source>
</evidence>
<dbReference type="Gene3D" id="1.10.260.40">
    <property type="entry name" value="lambda repressor-like DNA-binding domains"/>
    <property type="match status" value="1"/>
</dbReference>
<keyword evidence="6" id="KW-1185">Reference proteome</keyword>
<dbReference type="SMART" id="SM00354">
    <property type="entry name" value="HTH_LACI"/>
    <property type="match status" value="1"/>
</dbReference>
<feature type="domain" description="HTH lacI-type" evidence="4">
    <location>
        <begin position="2"/>
        <end position="56"/>
    </location>
</feature>
<dbReference type="GO" id="GO:0003700">
    <property type="term" value="F:DNA-binding transcription factor activity"/>
    <property type="evidence" value="ECO:0007669"/>
    <property type="project" value="TreeGrafter"/>
</dbReference>
<dbReference type="CDD" id="cd01392">
    <property type="entry name" value="HTH_LacI"/>
    <property type="match status" value="1"/>
</dbReference>